<gene>
    <name evidence="1" type="ORF">EWM64_g10003</name>
</gene>
<dbReference type="AlphaFoldDB" id="A0A4Y9ZKQ0"/>
<proteinExistence type="predicted"/>
<reference evidence="1 2" key="1">
    <citation type="submission" date="2019-02" db="EMBL/GenBank/DDBJ databases">
        <title>Genome sequencing of the rare red list fungi Hericium alpestre (H. flagellum).</title>
        <authorList>
            <person name="Buettner E."/>
            <person name="Kellner H."/>
        </authorList>
    </citation>
    <scope>NUCLEOTIDE SEQUENCE [LARGE SCALE GENOMIC DNA]</scope>
    <source>
        <strain evidence="1 2">DSM 108284</strain>
    </source>
</reference>
<accession>A0A4Y9ZKQ0</accession>
<dbReference type="EMBL" id="SFCI01002367">
    <property type="protein sequence ID" value="TFY74009.1"/>
    <property type="molecule type" value="Genomic_DNA"/>
</dbReference>
<evidence type="ECO:0000313" key="2">
    <source>
        <dbReference type="Proteomes" id="UP000298061"/>
    </source>
</evidence>
<protein>
    <submittedName>
        <fullName evidence="1">Uncharacterized protein</fullName>
    </submittedName>
</protein>
<dbReference type="Proteomes" id="UP000298061">
    <property type="component" value="Unassembled WGS sequence"/>
</dbReference>
<comment type="caution">
    <text evidence="1">The sequence shown here is derived from an EMBL/GenBank/DDBJ whole genome shotgun (WGS) entry which is preliminary data.</text>
</comment>
<evidence type="ECO:0000313" key="1">
    <source>
        <dbReference type="EMBL" id="TFY74009.1"/>
    </source>
</evidence>
<keyword evidence="2" id="KW-1185">Reference proteome</keyword>
<sequence length="61" mass="6673">MEGLRPYADGASVDTTFESRNLVILLVMSALLGLLERDEDAVCFEAEVRDFDDGGYTLDTG</sequence>
<name>A0A4Y9ZKQ0_9AGAM</name>
<organism evidence="1 2">
    <name type="scientific">Hericium alpestre</name>
    <dbReference type="NCBI Taxonomy" id="135208"/>
    <lineage>
        <taxon>Eukaryota</taxon>
        <taxon>Fungi</taxon>
        <taxon>Dikarya</taxon>
        <taxon>Basidiomycota</taxon>
        <taxon>Agaricomycotina</taxon>
        <taxon>Agaricomycetes</taxon>
        <taxon>Russulales</taxon>
        <taxon>Hericiaceae</taxon>
        <taxon>Hericium</taxon>
    </lineage>
</organism>